<feature type="region of interest" description="Disordered" evidence="6">
    <location>
        <begin position="673"/>
        <end position="706"/>
    </location>
</feature>
<proteinExistence type="predicted"/>
<evidence type="ECO:0000256" key="6">
    <source>
        <dbReference type="SAM" id="MobiDB-lite"/>
    </source>
</evidence>
<dbReference type="EMBL" id="LYXU01000120">
    <property type="protein sequence ID" value="OBS15925.1"/>
    <property type="molecule type" value="Genomic_DNA"/>
</dbReference>
<evidence type="ECO:0000256" key="1">
    <source>
        <dbReference type="ARBA" id="ARBA00004123"/>
    </source>
</evidence>
<evidence type="ECO:0000256" key="5">
    <source>
        <dbReference type="ARBA" id="ARBA00023242"/>
    </source>
</evidence>
<sequence>MQSSATIAPSSTPSTPLRRKSASPHPHAHDANFTGSDPLDLTDEDHDFVFERFKGYTLSERRSSTRQWVWKFGFDISKAGNSATWVCGFCVKKRDLRPSHYDARNLSNVELHLSSFHNVRNASAKRTVPNTLKRPHDMADQMSVVSFFGLDVNDANQQAMANRLVASFNKEEFQRKMVKWMVSANLPFRTAQHPFLREVLEYLSPSVGIQRAHISDKSVRAIAFREYEKNKGLVAKTLQESPGQVHLAFDGWTSTNGLSLYGVSAVVISSYDIEKKIGYFTVDNASNNDTALAEIGDALGFHWPERRVRCLGHVINLVVKALLFGQDYESFERDVNDGLLTVQREHEQWRKRGPIGKLHNFCQEVNRSDLWTRKLISAQEHRIREAAEDSGFKAHKPVKVVTDNATRWLSQFYMMQRALRLKPFYDTFIFEARAHFNSENRTRCGNLRKGVREPYFLQEGNRLEESDWEAIQALHDILLNFELVIKSLQGDSQSREKQRSLGEEAIDQIHGASWEILDAYEFLLDGLETAKGIVAGLPEGDHLVVNVNNAWKKLDSYYAKAGESPLIYAAAVLNPGKRWDAFDGWYEDHPNWIDAARQQVYRLWREQYKDLPIDAEDVLEPPRKALRLSTNKFTNFKKQRRDVSGQTSASFCEQSSLDTMSTHDLAQTHCNTVQHATKQQPEHPGLDTTSPQEERAVHSAVRRTRRRRVKKWNPGKRFSMREAFVDGTALLRKAARLARFDDIAVDLCFWDLGCSSWVGVEPRPSGAISRNIREFEGGSGIEDGRATFRKWLRSLHNGIAKYVEAYGVPCRFKCFDPFKEQWLVIIGAPAGWLMDSQQTCTTATSTPSISDQPITGTSLDFFLFFNATYPDEDTQNTTGGSRKRKSRGMVMYRCLHCPADKPWANRKRDNAWHHARRCHADIISSLDRTLIGGSSDVVDDEKEVKRPRIDAFLPSRYSDGGYIEIKGKHIRGYPTWQLISSQSLLNHLILSLTSHRRGVRYHGIERA</sequence>
<keyword evidence="8" id="KW-1185">Reference proteome</keyword>
<evidence type="ECO:0000256" key="4">
    <source>
        <dbReference type="ARBA" id="ARBA00022833"/>
    </source>
</evidence>
<gene>
    <name evidence="7" type="ORF">FPOA_13337</name>
</gene>
<keyword evidence="4" id="KW-0862">Zinc</keyword>
<keyword evidence="2" id="KW-0479">Metal-binding</keyword>
<dbReference type="InterPro" id="IPR012337">
    <property type="entry name" value="RNaseH-like_sf"/>
</dbReference>
<organism evidence="7 8">
    <name type="scientific">Fusarium poae</name>
    <dbReference type="NCBI Taxonomy" id="36050"/>
    <lineage>
        <taxon>Eukaryota</taxon>
        <taxon>Fungi</taxon>
        <taxon>Dikarya</taxon>
        <taxon>Ascomycota</taxon>
        <taxon>Pezizomycotina</taxon>
        <taxon>Sordariomycetes</taxon>
        <taxon>Hypocreomycetidae</taxon>
        <taxon>Hypocreales</taxon>
        <taxon>Nectriaceae</taxon>
        <taxon>Fusarium</taxon>
    </lineage>
</organism>
<protein>
    <recommendedName>
        <fullName evidence="9">BED-type domain-containing protein</fullName>
    </recommendedName>
</protein>
<name>A0A1B8A644_FUSPO</name>
<keyword evidence="5" id="KW-0539">Nucleus</keyword>
<dbReference type="GO" id="GO:0008270">
    <property type="term" value="F:zinc ion binding"/>
    <property type="evidence" value="ECO:0007669"/>
    <property type="project" value="UniProtKB-KW"/>
</dbReference>
<dbReference type="PANTHER" id="PTHR46481">
    <property type="entry name" value="ZINC FINGER BED DOMAIN-CONTAINING PROTEIN 4"/>
    <property type="match status" value="1"/>
</dbReference>
<reference evidence="7 8" key="1">
    <citation type="submission" date="2016-06" db="EMBL/GenBank/DDBJ databases">
        <title>Living apart together: crosstalk between the core and supernumerary genomes in a fungal plant pathogen.</title>
        <authorList>
            <person name="Vanheule A."/>
            <person name="Audenaert K."/>
            <person name="Warris S."/>
            <person name="Van De Geest H."/>
            <person name="Schijlen E."/>
            <person name="Hofte M."/>
            <person name="De Saeger S."/>
            <person name="Haesaert G."/>
            <person name="Waalwijk C."/>
            <person name="Van Der Lee T."/>
        </authorList>
    </citation>
    <scope>NUCLEOTIDE SEQUENCE [LARGE SCALE GENOMIC DNA]</scope>
    <source>
        <strain evidence="7 8">2516</strain>
    </source>
</reference>
<dbReference type="SUPFAM" id="SSF53098">
    <property type="entry name" value="Ribonuclease H-like"/>
    <property type="match status" value="1"/>
</dbReference>
<evidence type="ECO:0008006" key="9">
    <source>
        <dbReference type="Google" id="ProtNLM"/>
    </source>
</evidence>
<dbReference type="AlphaFoldDB" id="A0A1B8A644"/>
<feature type="region of interest" description="Disordered" evidence="6">
    <location>
        <begin position="1"/>
        <end position="38"/>
    </location>
</feature>
<dbReference type="GO" id="GO:0005634">
    <property type="term" value="C:nucleus"/>
    <property type="evidence" value="ECO:0007669"/>
    <property type="project" value="UniProtKB-SubCell"/>
</dbReference>
<evidence type="ECO:0000256" key="3">
    <source>
        <dbReference type="ARBA" id="ARBA00022771"/>
    </source>
</evidence>
<comment type="caution">
    <text evidence="7">The sequence shown here is derived from an EMBL/GenBank/DDBJ whole genome shotgun (WGS) entry which is preliminary data.</text>
</comment>
<dbReference type="PANTHER" id="PTHR46481:SF10">
    <property type="entry name" value="ZINC FINGER BED DOMAIN-CONTAINING PROTEIN 39"/>
    <property type="match status" value="1"/>
</dbReference>
<evidence type="ECO:0000313" key="7">
    <source>
        <dbReference type="EMBL" id="OBS15925.1"/>
    </source>
</evidence>
<evidence type="ECO:0000313" key="8">
    <source>
        <dbReference type="Proteomes" id="UP000091967"/>
    </source>
</evidence>
<keyword evidence="3" id="KW-0863">Zinc-finger</keyword>
<dbReference type="InterPro" id="IPR052035">
    <property type="entry name" value="ZnF_BED_domain_contain"/>
</dbReference>
<comment type="subcellular location">
    <subcellularLocation>
        <location evidence="1">Nucleus</location>
    </subcellularLocation>
</comment>
<dbReference type="Proteomes" id="UP000091967">
    <property type="component" value="Unassembled WGS sequence"/>
</dbReference>
<feature type="compositionally biased region" description="Low complexity" evidence="6">
    <location>
        <begin position="1"/>
        <end position="16"/>
    </location>
</feature>
<evidence type="ECO:0000256" key="2">
    <source>
        <dbReference type="ARBA" id="ARBA00022723"/>
    </source>
</evidence>
<accession>A0A1B8A644</accession>